<dbReference type="Proteomes" id="UP001208570">
    <property type="component" value="Unassembled WGS sequence"/>
</dbReference>
<dbReference type="GO" id="GO:0005681">
    <property type="term" value="C:spliceosomal complex"/>
    <property type="evidence" value="ECO:0007669"/>
    <property type="project" value="TreeGrafter"/>
</dbReference>
<keyword evidence="3" id="KW-0963">Cytoplasm</keyword>
<evidence type="ECO:0000256" key="3">
    <source>
        <dbReference type="ARBA" id="ARBA00022490"/>
    </source>
</evidence>
<comment type="caution">
    <text evidence="5">The sequence shown here is derived from an EMBL/GenBank/DDBJ whole genome shotgun (WGS) entry which is preliminary data.</text>
</comment>
<sequence>MVLLTSFPPPTEGVVHREEKTEAQVQGKILGCGVLFVAESFKETTTNAADIVFVGEEQNGTTESSDEEDDIDKISEIRFIPEDKTSLDPIYKALTKCQELHPDEDESFSDAEGNEDTGCYDNDEDELHLSARGEQTLQQMEAMFGHGDNLAEVDDQPVIGLQANGGEFGSTHGDEINIVD</sequence>
<evidence type="ECO:0000313" key="5">
    <source>
        <dbReference type="EMBL" id="KAK2154847.1"/>
    </source>
</evidence>
<dbReference type="AlphaFoldDB" id="A0AAD9JLG1"/>
<dbReference type="GO" id="GO:0005829">
    <property type="term" value="C:cytosol"/>
    <property type="evidence" value="ECO:0007669"/>
    <property type="project" value="TreeGrafter"/>
</dbReference>
<reference evidence="5" key="1">
    <citation type="journal article" date="2023" name="Mol. Biol. Evol.">
        <title>Third-Generation Sequencing Reveals the Adaptive Role of the Epigenome in Three Deep-Sea Polychaetes.</title>
        <authorList>
            <person name="Perez M."/>
            <person name="Aroh O."/>
            <person name="Sun Y."/>
            <person name="Lan Y."/>
            <person name="Juniper S.K."/>
            <person name="Young C.R."/>
            <person name="Angers B."/>
            <person name="Qian P.Y."/>
        </authorList>
    </citation>
    <scope>NUCLEOTIDE SEQUENCE</scope>
    <source>
        <strain evidence="5">P08H-3</strain>
    </source>
</reference>
<evidence type="ECO:0000256" key="2">
    <source>
        <dbReference type="ARBA" id="ARBA00004496"/>
    </source>
</evidence>
<dbReference type="Gene3D" id="2.30.29.30">
    <property type="entry name" value="Pleckstrin-homology domain (PH domain)/Phosphotyrosine-binding domain (PTB)"/>
    <property type="match status" value="1"/>
</dbReference>
<protein>
    <recommendedName>
        <fullName evidence="7">Methylosome subunit pICln</fullName>
    </recommendedName>
</protein>
<dbReference type="Pfam" id="PF03517">
    <property type="entry name" value="Voldacs"/>
    <property type="match status" value="1"/>
</dbReference>
<dbReference type="GO" id="GO:0034715">
    <property type="term" value="C:pICln-Sm protein complex"/>
    <property type="evidence" value="ECO:0007669"/>
    <property type="project" value="TreeGrafter"/>
</dbReference>
<evidence type="ECO:0000256" key="4">
    <source>
        <dbReference type="ARBA" id="ARBA00023242"/>
    </source>
</evidence>
<keyword evidence="6" id="KW-1185">Reference proteome</keyword>
<evidence type="ECO:0000313" key="6">
    <source>
        <dbReference type="Proteomes" id="UP001208570"/>
    </source>
</evidence>
<accession>A0AAD9JLG1</accession>
<comment type="subcellular location">
    <subcellularLocation>
        <location evidence="2">Cytoplasm</location>
    </subcellularLocation>
    <subcellularLocation>
        <location evidence="1">Nucleus</location>
    </subcellularLocation>
</comment>
<dbReference type="InterPro" id="IPR011993">
    <property type="entry name" value="PH-like_dom_sf"/>
</dbReference>
<dbReference type="PANTHER" id="PTHR21399:SF0">
    <property type="entry name" value="METHYLOSOME SUBUNIT PICLN"/>
    <property type="match status" value="1"/>
</dbReference>
<keyword evidence="4" id="KW-0539">Nucleus</keyword>
<dbReference type="GO" id="GO:0000387">
    <property type="term" value="P:spliceosomal snRNP assembly"/>
    <property type="evidence" value="ECO:0007669"/>
    <property type="project" value="TreeGrafter"/>
</dbReference>
<dbReference type="EMBL" id="JAODUP010000256">
    <property type="protein sequence ID" value="KAK2154847.1"/>
    <property type="molecule type" value="Genomic_DNA"/>
</dbReference>
<dbReference type="GO" id="GO:0045292">
    <property type="term" value="P:mRNA cis splicing, via spliceosome"/>
    <property type="evidence" value="ECO:0007669"/>
    <property type="project" value="TreeGrafter"/>
</dbReference>
<gene>
    <name evidence="5" type="ORF">LSH36_256g06137</name>
</gene>
<evidence type="ECO:0000256" key="1">
    <source>
        <dbReference type="ARBA" id="ARBA00004123"/>
    </source>
</evidence>
<evidence type="ECO:0008006" key="7">
    <source>
        <dbReference type="Google" id="ProtNLM"/>
    </source>
</evidence>
<organism evidence="5 6">
    <name type="scientific">Paralvinella palmiformis</name>
    <dbReference type="NCBI Taxonomy" id="53620"/>
    <lineage>
        <taxon>Eukaryota</taxon>
        <taxon>Metazoa</taxon>
        <taxon>Spiralia</taxon>
        <taxon>Lophotrochozoa</taxon>
        <taxon>Annelida</taxon>
        <taxon>Polychaeta</taxon>
        <taxon>Sedentaria</taxon>
        <taxon>Canalipalpata</taxon>
        <taxon>Terebellida</taxon>
        <taxon>Terebelliformia</taxon>
        <taxon>Alvinellidae</taxon>
        <taxon>Paralvinella</taxon>
    </lineage>
</organism>
<proteinExistence type="predicted"/>
<dbReference type="PANTHER" id="PTHR21399">
    <property type="entry name" value="CHLORIDE CONDUCTANCE REGULATORY PROTEIN ICLN"/>
    <property type="match status" value="1"/>
</dbReference>
<name>A0AAD9JLG1_9ANNE</name>
<dbReference type="InterPro" id="IPR039924">
    <property type="entry name" value="ICln/Lot5/Saf5"/>
</dbReference>